<proteinExistence type="inferred from homology"/>
<comment type="cofactor">
    <cofactor evidence="1">
        <name>NAD(+)</name>
        <dbReference type="ChEBI" id="CHEBI:57540"/>
    </cofactor>
</comment>
<comment type="caution">
    <text evidence="15">The sequence shown here is derived from an EMBL/GenBank/DDBJ whole genome shotgun (WGS) entry which is preliminary data.</text>
</comment>
<keyword evidence="12" id="KW-0472">Membrane</keyword>
<evidence type="ECO:0000256" key="6">
    <source>
        <dbReference type="ARBA" id="ARBA00022692"/>
    </source>
</evidence>
<dbReference type="GO" id="GO:0042732">
    <property type="term" value="P:D-xylose metabolic process"/>
    <property type="evidence" value="ECO:0007669"/>
    <property type="project" value="InterPro"/>
</dbReference>
<gene>
    <name evidence="15" type="ORF">S01H1_51434</name>
</gene>
<dbReference type="GO" id="GO:0070403">
    <property type="term" value="F:NAD+ binding"/>
    <property type="evidence" value="ECO:0007669"/>
    <property type="project" value="InterPro"/>
</dbReference>
<dbReference type="PANTHER" id="PTHR43078:SF6">
    <property type="entry name" value="UDP-GLUCURONIC ACID DECARBOXYLASE 1"/>
    <property type="match status" value="1"/>
</dbReference>
<evidence type="ECO:0000256" key="1">
    <source>
        <dbReference type="ARBA" id="ARBA00001911"/>
    </source>
</evidence>
<comment type="subcellular location">
    <subcellularLocation>
        <location evidence="2">Golgi apparatus</location>
        <location evidence="2">Golgi stack membrane</location>
        <topology evidence="2">Single-pass type II membrane protein</topology>
    </subcellularLocation>
</comment>
<dbReference type="Pfam" id="PF16363">
    <property type="entry name" value="GDP_Man_Dehyd"/>
    <property type="match status" value="1"/>
</dbReference>
<keyword evidence="8" id="KW-0735">Signal-anchor</keyword>
<keyword evidence="11" id="KW-0333">Golgi apparatus</keyword>
<evidence type="ECO:0000256" key="9">
    <source>
        <dbReference type="ARBA" id="ARBA00022989"/>
    </source>
</evidence>
<feature type="domain" description="NAD(P)-binding" evidence="14">
    <location>
        <begin position="1"/>
        <end position="197"/>
    </location>
</feature>
<dbReference type="InterPro" id="IPR036291">
    <property type="entry name" value="NAD(P)-bd_dom_sf"/>
</dbReference>
<evidence type="ECO:0000256" key="3">
    <source>
        <dbReference type="ARBA" id="ARBA00005100"/>
    </source>
</evidence>
<dbReference type="Gene3D" id="3.40.50.720">
    <property type="entry name" value="NAD(P)-binding Rossmann-like Domain"/>
    <property type="match status" value="1"/>
</dbReference>
<evidence type="ECO:0000256" key="10">
    <source>
        <dbReference type="ARBA" id="ARBA00023027"/>
    </source>
</evidence>
<evidence type="ECO:0000313" key="15">
    <source>
        <dbReference type="EMBL" id="GAG23092.1"/>
    </source>
</evidence>
<dbReference type="PANTHER" id="PTHR43078">
    <property type="entry name" value="UDP-GLUCURONIC ACID DECARBOXYLASE-RELATED"/>
    <property type="match status" value="1"/>
</dbReference>
<keyword evidence="10" id="KW-0520">NAD</keyword>
<comment type="similarity">
    <text evidence="4">Belongs to the NAD(P)-dependent epimerase/dehydratase family. UDP-glucuronic acid decarboxylase subfamily.</text>
</comment>
<accession>X0WIQ1</accession>
<dbReference type="UniPathway" id="UPA00796">
    <property type="reaction ID" value="UER00771"/>
</dbReference>
<reference evidence="15" key="1">
    <citation type="journal article" date="2014" name="Front. Microbiol.">
        <title>High frequency of phylogenetically diverse reductive dehalogenase-homologous genes in deep subseafloor sedimentary metagenomes.</title>
        <authorList>
            <person name="Kawai M."/>
            <person name="Futagami T."/>
            <person name="Toyoda A."/>
            <person name="Takaki Y."/>
            <person name="Nishi S."/>
            <person name="Hori S."/>
            <person name="Arai W."/>
            <person name="Tsubouchi T."/>
            <person name="Morono Y."/>
            <person name="Uchiyama I."/>
            <person name="Ito T."/>
            <person name="Fujiyama A."/>
            <person name="Inagaki F."/>
            <person name="Takami H."/>
        </authorList>
    </citation>
    <scope>NUCLEOTIDE SEQUENCE</scope>
    <source>
        <strain evidence="15">Expedition CK06-06</strain>
    </source>
</reference>
<protein>
    <recommendedName>
        <fullName evidence="5">UDP-glucuronate decarboxylase</fullName>
        <ecNumber evidence="5">4.1.1.35</ecNumber>
    </recommendedName>
</protein>
<dbReference type="SUPFAM" id="SSF51735">
    <property type="entry name" value="NAD(P)-binding Rossmann-fold domains"/>
    <property type="match status" value="1"/>
</dbReference>
<dbReference type="PRINTS" id="PR01713">
    <property type="entry name" value="NUCEPIMERASE"/>
</dbReference>
<organism evidence="15">
    <name type="scientific">marine sediment metagenome</name>
    <dbReference type="NCBI Taxonomy" id="412755"/>
    <lineage>
        <taxon>unclassified sequences</taxon>
        <taxon>metagenomes</taxon>
        <taxon>ecological metagenomes</taxon>
    </lineage>
</organism>
<comment type="pathway">
    <text evidence="3">Nucleotide-sugar biosynthesis; UDP-alpha-D-xylose biosynthesis; UDP-alpha-D-xylose from UDP-alpha-D-glucuronate: step 1/1.</text>
</comment>
<evidence type="ECO:0000256" key="5">
    <source>
        <dbReference type="ARBA" id="ARBA00012290"/>
    </source>
</evidence>
<evidence type="ECO:0000256" key="7">
    <source>
        <dbReference type="ARBA" id="ARBA00022793"/>
    </source>
</evidence>
<dbReference type="GO" id="GO:0032580">
    <property type="term" value="C:Golgi cisterna membrane"/>
    <property type="evidence" value="ECO:0007669"/>
    <property type="project" value="UniProtKB-SubCell"/>
</dbReference>
<evidence type="ECO:0000256" key="12">
    <source>
        <dbReference type="ARBA" id="ARBA00023136"/>
    </source>
</evidence>
<sequence length="205" mass="23238">ASTSEVYGKTPKIPFREDDDLVLGPTNMARWSYACSKAIDEFLAIAWWKQYSLPVVIVRLFNTVGPRQTGRYGMVIPRFIEQALTGRPITVYGSGKQSRSFAYVRDIVDAIIKLSDTGSAVGEIFNLGSDEEITMEELARRVKEESGSDSEIVYLSYGEAYEEGFEDVIRRIPDLSKVRRFIGFEPKVKLDGILKKTIEYMKQQL</sequence>
<name>X0WIQ1_9ZZZZ</name>
<feature type="non-terminal residue" evidence="15">
    <location>
        <position position="1"/>
    </location>
</feature>
<evidence type="ECO:0000256" key="11">
    <source>
        <dbReference type="ARBA" id="ARBA00023034"/>
    </source>
</evidence>
<keyword evidence="13" id="KW-0456">Lyase</keyword>
<dbReference type="GO" id="GO:0048040">
    <property type="term" value="F:UDP-glucuronate decarboxylase activity"/>
    <property type="evidence" value="ECO:0007669"/>
    <property type="project" value="UniProtKB-EC"/>
</dbReference>
<evidence type="ECO:0000259" key="14">
    <source>
        <dbReference type="Pfam" id="PF16363"/>
    </source>
</evidence>
<dbReference type="InterPro" id="IPR016040">
    <property type="entry name" value="NAD(P)-bd_dom"/>
</dbReference>
<evidence type="ECO:0000256" key="2">
    <source>
        <dbReference type="ARBA" id="ARBA00004447"/>
    </source>
</evidence>
<dbReference type="EMBL" id="BARS01033187">
    <property type="protein sequence ID" value="GAG23092.1"/>
    <property type="molecule type" value="Genomic_DNA"/>
</dbReference>
<keyword evidence="9" id="KW-1133">Transmembrane helix</keyword>
<keyword evidence="7" id="KW-0210">Decarboxylase</keyword>
<dbReference type="GO" id="GO:0033320">
    <property type="term" value="P:UDP-D-xylose biosynthetic process"/>
    <property type="evidence" value="ECO:0007669"/>
    <property type="project" value="UniProtKB-UniPathway"/>
</dbReference>
<evidence type="ECO:0000256" key="13">
    <source>
        <dbReference type="ARBA" id="ARBA00023239"/>
    </source>
</evidence>
<evidence type="ECO:0000256" key="4">
    <source>
        <dbReference type="ARBA" id="ARBA00007505"/>
    </source>
</evidence>
<dbReference type="AlphaFoldDB" id="X0WIQ1"/>
<dbReference type="InterPro" id="IPR044516">
    <property type="entry name" value="UXS-like"/>
</dbReference>
<keyword evidence="6" id="KW-0812">Transmembrane</keyword>
<evidence type="ECO:0000256" key="8">
    <source>
        <dbReference type="ARBA" id="ARBA00022968"/>
    </source>
</evidence>
<dbReference type="EC" id="4.1.1.35" evidence="5"/>